<sequence length="502" mass="53718">MPHLTILPVLVPLIGGALLMLPPLVGHPQRQRLTGIACSLILLAVSINLIQATSNGQMLLYAVGDWQPPFGILLVADRLSTMMILLTSLLGLGSLLYACAGTDEQGALFHPLFQFQLMGINGAFLTGDIFNLFVFFEVLLIASYALLMHGGGKPRTRAGLHYVVLNLAASAVFLTSLGILYGTLGTLNMADLAVKVQQLPESEAPLVAVGAMLMLFVFGLKAAILPLHFWLPQAYSAASAPVAALFAIMTKVGIYAILRVYTLIFGDDAGTLSHLIAPWLWPTALLTLSFAAIGLFTSPNLRRMVAWLVLMSVGSILAVVSFHRPEATGAALYYLLHTTLVTGGLFLLMDMISQQRYKASDRIVGARPVAQPALLGGLFFLGSIAVIGMPPLSGFVGKALLLKSAHHVNEMIWYWPALLGSSLLAIIALSRAGSSIFWRVSGAPSEKRTHPLEVMATLVLLASSPLMTIFGGTISEFTHATAVQLYDTHHYIEAVLSVEAAP</sequence>
<dbReference type="InterPro" id="IPR050586">
    <property type="entry name" value="CPA3_Na-H_Antiporter_D"/>
</dbReference>
<evidence type="ECO:0000259" key="9">
    <source>
        <dbReference type="Pfam" id="PF00361"/>
    </source>
</evidence>
<feature type="transmembrane region" description="Helical" evidence="8">
    <location>
        <begin position="204"/>
        <end position="230"/>
    </location>
</feature>
<evidence type="ECO:0000256" key="6">
    <source>
        <dbReference type="ARBA" id="ARBA00023136"/>
    </source>
</evidence>
<accession>A0A1E2VDM5</accession>
<feature type="transmembrane region" description="Helical" evidence="8">
    <location>
        <begin position="276"/>
        <end position="297"/>
    </location>
</feature>
<dbReference type="Proteomes" id="UP000094291">
    <property type="component" value="Unassembled WGS sequence"/>
</dbReference>
<feature type="transmembrane region" description="Helical" evidence="8">
    <location>
        <begin position="123"/>
        <end position="147"/>
    </location>
</feature>
<dbReference type="GO" id="GO:0005886">
    <property type="term" value="C:plasma membrane"/>
    <property type="evidence" value="ECO:0007669"/>
    <property type="project" value="UniProtKB-SubCell"/>
</dbReference>
<dbReference type="InterPro" id="IPR001750">
    <property type="entry name" value="ND/Mrp_TM"/>
</dbReference>
<evidence type="ECO:0000256" key="1">
    <source>
        <dbReference type="ARBA" id="ARBA00004651"/>
    </source>
</evidence>
<feature type="domain" description="NADH:quinone oxidoreductase/Mrp antiporter transmembrane" evidence="9">
    <location>
        <begin position="128"/>
        <end position="415"/>
    </location>
</feature>
<evidence type="ECO:0000313" key="10">
    <source>
        <dbReference type="EMBL" id="ODC05120.1"/>
    </source>
</evidence>
<feature type="transmembrane region" description="Helical" evidence="8">
    <location>
        <begin position="454"/>
        <end position="474"/>
    </location>
</feature>
<keyword evidence="6 8" id="KW-0472">Membrane</keyword>
<evidence type="ECO:0000256" key="3">
    <source>
        <dbReference type="ARBA" id="ARBA00022475"/>
    </source>
</evidence>
<keyword evidence="4 7" id="KW-0812">Transmembrane</keyword>
<dbReference type="PANTHER" id="PTHR42703">
    <property type="entry name" value="NADH DEHYDROGENASE"/>
    <property type="match status" value="1"/>
</dbReference>
<proteinExistence type="inferred from homology"/>
<dbReference type="PANTHER" id="PTHR42703:SF1">
    <property type="entry name" value="NA(+)_H(+) ANTIPORTER SUBUNIT D1"/>
    <property type="match status" value="1"/>
</dbReference>
<keyword evidence="3" id="KW-1003">Cell membrane</keyword>
<evidence type="ECO:0000256" key="4">
    <source>
        <dbReference type="ARBA" id="ARBA00022692"/>
    </source>
</evidence>
<evidence type="ECO:0000313" key="11">
    <source>
        <dbReference type="Proteomes" id="UP000094291"/>
    </source>
</evidence>
<evidence type="ECO:0000256" key="5">
    <source>
        <dbReference type="ARBA" id="ARBA00022989"/>
    </source>
</evidence>
<protein>
    <submittedName>
        <fullName evidence="10">Monovalent cation/H+ antiporter subunit D</fullName>
    </submittedName>
</protein>
<feature type="transmembrane region" description="Helical" evidence="8">
    <location>
        <begin position="373"/>
        <end position="392"/>
    </location>
</feature>
<keyword evidence="5 8" id="KW-1133">Transmembrane helix</keyword>
<dbReference type="EMBL" id="MDTQ01000001">
    <property type="protein sequence ID" value="ODC05120.1"/>
    <property type="molecule type" value="Genomic_DNA"/>
</dbReference>
<dbReference type="InterPro" id="IPR003918">
    <property type="entry name" value="NADH_UbQ_OxRdtase"/>
</dbReference>
<feature type="transmembrane region" description="Helical" evidence="8">
    <location>
        <begin position="159"/>
        <end position="184"/>
    </location>
</feature>
<name>A0A1E2VDM5_9GAMM</name>
<comment type="caution">
    <text evidence="10">The sequence shown here is derived from an EMBL/GenBank/DDBJ whole genome shotgun (WGS) entry which is preliminary data.</text>
</comment>
<dbReference type="PRINTS" id="PR01437">
    <property type="entry name" value="NUOXDRDTASE4"/>
</dbReference>
<feature type="transmembrane region" description="Helical" evidence="8">
    <location>
        <begin position="6"/>
        <end position="26"/>
    </location>
</feature>
<dbReference type="OrthoDB" id="9768329at2"/>
<comment type="similarity">
    <text evidence="2">Belongs to the CPA3 antiporters (TC 2.A.63) subunit D family.</text>
</comment>
<comment type="subcellular location">
    <subcellularLocation>
        <location evidence="1">Cell membrane</location>
        <topology evidence="1">Multi-pass membrane protein</topology>
    </subcellularLocation>
    <subcellularLocation>
        <location evidence="7">Membrane</location>
        <topology evidence="7">Multi-pass membrane protein</topology>
    </subcellularLocation>
</comment>
<dbReference type="GO" id="GO:0042773">
    <property type="term" value="P:ATP synthesis coupled electron transport"/>
    <property type="evidence" value="ECO:0007669"/>
    <property type="project" value="InterPro"/>
</dbReference>
<feature type="transmembrane region" description="Helical" evidence="8">
    <location>
        <begin position="83"/>
        <end position="103"/>
    </location>
</feature>
<gene>
    <name evidence="10" type="ORF">BFW38_01945</name>
</gene>
<reference evidence="10 11" key="1">
    <citation type="submission" date="2016-08" db="EMBL/GenBank/DDBJ databases">
        <authorList>
            <person name="Seilhamer J.J."/>
        </authorList>
    </citation>
    <scope>NUCLEOTIDE SEQUENCE [LARGE SCALE GENOMIC DNA]</scope>
    <source>
        <strain evidence="10 11">PH27A</strain>
    </source>
</reference>
<feature type="transmembrane region" description="Helical" evidence="8">
    <location>
        <begin position="412"/>
        <end position="433"/>
    </location>
</feature>
<feature type="transmembrane region" description="Helical" evidence="8">
    <location>
        <begin position="304"/>
        <end position="324"/>
    </location>
</feature>
<evidence type="ECO:0000256" key="7">
    <source>
        <dbReference type="RuleBase" id="RU000320"/>
    </source>
</evidence>
<feature type="transmembrane region" description="Helical" evidence="8">
    <location>
        <begin position="330"/>
        <end position="352"/>
    </location>
</feature>
<evidence type="ECO:0000256" key="8">
    <source>
        <dbReference type="SAM" id="Phobius"/>
    </source>
</evidence>
<dbReference type="STRING" id="197479.BFW38_01945"/>
<feature type="transmembrane region" description="Helical" evidence="8">
    <location>
        <begin position="242"/>
        <end position="264"/>
    </location>
</feature>
<evidence type="ECO:0000256" key="2">
    <source>
        <dbReference type="ARBA" id="ARBA00005346"/>
    </source>
</evidence>
<feature type="transmembrane region" description="Helical" evidence="8">
    <location>
        <begin position="33"/>
        <end position="52"/>
    </location>
</feature>
<dbReference type="Pfam" id="PF00361">
    <property type="entry name" value="Proton_antipo_M"/>
    <property type="match status" value="1"/>
</dbReference>
<dbReference type="AlphaFoldDB" id="A0A1E2VDM5"/>
<dbReference type="GO" id="GO:0008137">
    <property type="term" value="F:NADH dehydrogenase (ubiquinone) activity"/>
    <property type="evidence" value="ECO:0007669"/>
    <property type="project" value="InterPro"/>
</dbReference>
<organism evidence="10 11">
    <name type="scientific">Terasakiispira papahanaumokuakeensis</name>
    <dbReference type="NCBI Taxonomy" id="197479"/>
    <lineage>
        <taxon>Bacteria</taxon>
        <taxon>Pseudomonadati</taxon>
        <taxon>Pseudomonadota</taxon>
        <taxon>Gammaproteobacteria</taxon>
        <taxon>Oceanospirillales</taxon>
        <taxon>Terasakiispira</taxon>
    </lineage>
</organism>
<dbReference type="NCBIfam" id="NF009309">
    <property type="entry name" value="PRK12666.1"/>
    <property type="match status" value="1"/>
</dbReference>
<keyword evidence="11" id="KW-1185">Reference proteome</keyword>